<dbReference type="Pfam" id="PF03314">
    <property type="entry name" value="DUF273"/>
    <property type="match status" value="1"/>
</dbReference>
<feature type="compositionally biased region" description="Basic residues" evidence="12">
    <location>
        <begin position="12"/>
        <end position="28"/>
    </location>
</feature>
<dbReference type="Gene3D" id="1.10.260.60">
    <property type="match status" value="1"/>
</dbReference>
<dbReference type="FunFam" id="3.40.50.150:FF:000033">
    <property type="entry name" value="Histone-lysine N-methyltransferase, H3 lysine-79 specific"/>
    <property type="match status" value="1"/>
</dbReference>
<keyword evidence="8 11" id="KW-0539">Nucleus</keyword>
<keyword evidence="5 11" id="KW-0808">Transferase</keyword>
<proteinExistence type="inferred from homology"/>
<evidence type="ECO:0000256" key="12">
    <source>
        <dbReference type="SAM" id="MobiDB-lite"/>
    </source>
</evidence>
<keyword evidence="4 11" id="KW-0489">Methyltransferase</keyword>
<evidence type="ECO:0000256" key="7">
    <source>
        <dbReference type="ARBA" id="ARBA00022853"/>
    </source>
</evidence>
<feature type="region of interest" description="Disordered" evidence="12">
    <location>
        <begin position="916"/>
        <end position="952"/>
    </location>
</feature>
<dbReference type="Pfam" id="PF08123">
    <property type="entry name" value="DOT1"/>
    <property type="match status" value="1"/>
</dbReference>
<feature type="compositionally biased region" description="Polar residues" evidence="12">
    <location>
        <begin position="1"/>
        <end position="11"/>
    </location>
</feature>
<evidence type="ECO:0000256" key="4">
    <source>
        <dbReference type="ARBA" id="ARBA00022603"/>
    </source>
</evidence>
<evidence type="ECO:0000256" key="6">
    <source>
        <dbReference type="ARBA" id="ARBA00022691"/>
    </source>
</evidence>
<dbReference type="InterPro" id="IPR029063">
    <property type="entry name" value="SAM-dependent_MTases_sf"/>
</dbReference>
<dbReference type="GO" id="GO:0140956">
    <property type="term" value="F:histone H3K79 trimethyltransferase activity"/>
    <property type="evidence" value="ECO:0007669"/>
    <property type="project" value="UniProtKB-EC"/>
</dbReference>
<gene>
    <name evidence="13" type="primary">WBGene00093013</name>
</gene>
<evidence type="ECO:0000256" key="3">
    <source>
        <dbReference type="ARBA" id="ARBA00020987"/>
    </source>
</evidence>
<keyword evidence="6 11" id="KW-0949">S-adenosyl-L-methionine</keyword>
<protein>
    <recommendedName>
        <fullName evidence="3 11">Histone-lysine N-methyltransferase, H3 lysine-79 specific</fullName>
        <ecNumber evidence="2 11">2.1.1.360</ecNumber>
    </recommendedName>
    <alternativeName>
        <fullName evidence="9 11">Histone H3-K79 methyltransferase</fullName>
    </alternativeName>
</protein>
<evidence type="ECO:0000313" key="13">
    <source>
        <dbReference type="EnsemblMetazoa" id="PPA03459.1"/>
    </source>
</evidence>
<evidence type="ECO:0000256" key="5">
    <source>
        <dbReference type="ARBA" id="ARBA00022679"/>
    </source>
</evidence>
<dbReference type="InterPro" id="IPR004988">
    <property type="entry name" value="DUF273"/>
</dbReference>
<feature type="region of interest" description="Disordered" evidence="12">
    <location>
        <begin position="504"/>
        <end position="537"/>
    </location>
</feature>
<dbReference type="InterPro" id="IPR029044">
    <property type="entry name" value="Nucleotide-diphossugar_trans"/>
</dbReference>
<dbReference type="Gene3D" id="3.90.550.10">
    <property type="entry name" value="Spore Coat Polysaccharide Biosynthesis Protein SpsA, Chain A"/>
    <property type="match status" value="1"/>
</dbReference>
<feature type="compositionally biased region" description="Basic residues" evidence="12">
    <location>
        <begin position="925"/>
        <end position="943"/>
    </location>
</feature>
<comment type="subcellular location">
    <subcellularLocation>
        <location evidence="1 11">Nucleus</location>
    </subcellularLocation>
</comment>
<feature type="region of interest" description="Disordered" evidence="12">
    <location>
        <begin position="69"/>
        <end position="91"/>
    </location>
</feature>
<evidence type="ECO:0000256" key="11">
    <source>
        <dbReference type="RuleBase" id="RU271113"/>
    </source>
</evidence>
<feature type="compositionally biased region" description="Polar residues" evidence="12">
    <location>
        <begin position="525"/>
        <end position="536"/>
    </location>
</feature>
<dbReference type="InterPro" id="IPR025789">
    <property type="entry name" value="DOT1_dom"/>
</dbReference>
<evidence type="ECO:0000313" key="14">
    <source>
        <dbReference type="Proteomes" id="UP000005239"/>
    </source>
</evidence>
<dbReference type="GO" id="GO:0032259">
    <property type="term" value="P:methylation"/>
    <property type="evidence" value="ECO:0007669"/>
    <property type="project" value="UniProtKB-KW"/>
</dbReference>
<dbReference type="Gene3D" id="3.40.50.150">
    <property type="entry name" value="Vaccinia Virus protein VP39"/>
    <property type="match status" value="1"/>
</dbReference>
<sequence>MESDESPSASRHPNRRKAALGFRSHRSNIPHVLPRISDVSYDPDGPSTSNAVRSPVVGLNSIVPDRTVPSSLLFSDSEDSDNDEQQIRERLRATPNSRKRRTLTTIPAKANNKLINSSSSKPLRESKLLEVPEIIVEDYDSKKYKKLVRLSPRLEEDSPDKEICENDAADSIKYELVSPVNGESLTFNISDDTDGSIVESELVMHLSHVCMSDDRIKDEFEREFGKDFSNMQLQWRNYDECMAAFDRLNRMIANFTVPHTDSKTSNKWFSLPVLTAEQCKTLAMMVYNRAVKKASVLNTCYEPFSSQVYGETSFEQLQIIFDHLKLTEKHVFVDLGSGVGQVVTYAAAFSRAKCVGIEINAVPAKMAVDMKKEMMRMMAWYGKDCGDIEMRWSSLLNFKHRGLITKEADVIYMKQGTRIVCTKSITERKRQEKENEEIGNSRLISNRTFANRVLTVDMILDAVELPLAEAPVSWATGKDVQFILYTVNYLKLEELFKNIPEVNEQSDENRVQRNHSQGRGKESLSTKYRSIGSQNSRNKDIRKMKECNRNLTRKDVHSHSTLPNEIGAAHGTRRVMKRKIENEQRRNNLSHCSRMKKARVEMDTDKYDFSLDERIFAKYLSADTAVFGAVIENIEVDDDGPCRYRGEDGSFDNWVYKDELHYLIFSEYFILNGGFVEGDDRGVFVGSYFTGGRDCRTVQKETYKKGELFLCKNKADAIVAWPAKILRVEKVHGRNRYYIKYKGFTSKDNHFIEPYETNLEMEKYSREKHDHYKKVNKDEIAKKTEMKKISTITRDQKKGMKKDWDRTKKEFDSIINDPFPLSNEAQNDDDEKAANEVEKKERKEWKAFSFNTTPVSYYPFHVSDLLKIHKQMPVGAEGIMWWENVYYKVTCIAKATKNECEKLILDLINGDRTLDFNPPQEASRGRRNKRKRESKAIQKKARVKGRDSENDDGEIDTTGKDFIVLLTRISHEKIFSSYMNSYSQVVVHSPITVMRAVNPPTIAIVIIVDDYTHFEQYALAYSTLHCYAAIHKYPLYVLNTAANGTWGTLCPQTDFMFHRHCIVRHLLDVMHEEWILFLDADMGVINPNRLLEEFIPSNQSTHIVFYDRIMNHEIASGSYLVRNSDFSRRFLQYWADRFYSLPHSFHGTDNGAIHMVLLEFSLPTVNREKCMKLWNISKTYPVICKYLCCGTKMCSFQTFVHFCEKWSIHFNLILYRNFADLDDYTVCARSLIESSPLEGIEIRNKYGPPNDFMLHGWQTRYLDQSTFAGWHSPLERPVGVGVAPSGVPITVGLAAFCRKAGKNASQLWSYKESFIGKKSDVKRILENEIKNQENIYDEKIKSLKL</sequence>
<dbReference type="SUPFAM" id="SSF53448">
    <property type="entry name" value="Nucleotide-diphospho-sugar transferases"/>
    <property type="match status" value="1"/>
</dbReference>
<accession>A0A2A6CTR9</accession>
<dbReference type="GO" id="GO:0035097">
    <property type="term" value="C:histone methyltransferase complex"/>
    <property type="evidence" value="ECO:0007669"/>
    <property type="project" value="UniProtKB-ARBA"/>
</dbReference>
<keyword evidence="7 11" id="KW-0156">Chromatin regulator</keyword>
<comment type="similarity">
    <text evidence="11">Belongs to the class I-like SAM-binding methyltransferase superfamily. DOT1 family.</text>
</comment>
<reference evidence="13" key="2">
    <citation type="submission" date="2022-06" db="UniProtKB">
        <authorList>
            <consortium name="EnsemblMetazoa"/>
        </authorList>
    </citation>
    <scope>IDENTIFICATION</scope>
    <source>
        <strain evidence="13">PS312</strain>
    </source>
</reference>
<dbReference type="EC" id="2.1.1.360" evidence="2 11"/>
<evidence type="ECO:0000256" key="10">
    <source>
        <dbReference type="ARBA" id="ARBA00047770"/>
    </source>
</evidence>
<accession>A0A8R1U547</accession>
<dbReference type="Proteomes" id="UP000005239">
    <property type="component" value="Unassembled WGS sequence"/>
</dbReference>
<comment type="function">
    <text evidence="11">Histone methyltransferase that specifically trimethylates histone H3 to form H3K79me3. This methylation is required for telomere silencing and for the pachytene checkpoint during the meiotic cell cycle by allowing the recruitment of RAD9 to double strand breaks. Nucleosomes are preferred as substrate compared to free histone.</text>
</comment>
<dbReference type="PROSITE" id="PS51569">
    <property type="entry name" value="DOT1"/>
    <property type="match status" value="1"/>
</dbReference>
<dbReference type="PANTHER" id="PTHR31562">
    <property type="entry name" value="PROTEIN CBG18972"/>
    <property type="match status" value="1"/>
</dbReference>
<comment type="catalytic activity">
    <reaction evidence="10 11">
        <text>L-lysyl(79)-[histone H3] + 3 S-adenosyl-L-methionine = N(6),N(6),N(6)-trimethyl-L-lysyl(79)-[histone H3] + 3 S-adenosyl-L-homocysteine + 3 H(+)</text>
        <dbReference type="Rhea" id="RHEA:60328"/>
        <dbReference type="Rhea" id="RHEA-COMP:15549"/>
        <dbReference type="Rhea" id="RHEA-COMP:15552"/>
        <dbReference type="ChEBI" id="CHEBI:15378"/>
        <dbReference type="ChEBI" id="CHEBI:29969"/>
        <dbReference type="ChEBI" id="CHEBI:57856"/>
        <dbReference type="ChEBI" id="CHEBI:59789"/>
        <dbReference type="ChEBI" id="CHEBI:61961"/>
        <dbReference type="EC" id="2.1.1.360"/>
    </reaction>
</comment>
<reference evidence="14" key="1">
    <citation type="journal article" date="2008" name="Nat. Genet.">
        <title>The Pristionchus pacificus genome provides a unique perspective on nematode lifestyle and parasitism.</title>
        <authorList>
            <person name="Dieterich C."/>
            <person name="Clifton S.W."/>
            <person name="Schuster L.N."/>
            <person name="Chinwalla A."/>
            <person name="Delehaunty K."/>
            <person name="Dinkelacker I."/>
            <person name="Fulton L."/>
            <person name="Fulton R."/>
            <person name="Godfrey J."/>
            <person name="Minx P."/>
            <person name="Mitreva M."/>
            <person name="Roeseler W."/>
            <person name="Tian H."/>
            <person name="Witte H."/>
            <person name="Yang S.P."/>
            <person name="Wilson R.K."/>
            <person name="Sommer R.J."/>
        </authorList>
    </citation>
    <scope>NUCLEOTIDE SEQUENCE [LARGE SCALE GENOMIC DNA]</scope>
    <source>
        <strain evidence="14">PS312</strain>
    </source>
</reference>
<keyword evidence="14" id="KW-1185">Reference proteome</keyword>
<feature type="region of interest" description="Disordered" evidence="12">
    <location>
        <begin position="1"/>
        <end position="53"/>
    </location>
</feature>
<evidence type="ECO:0000256" key="8">
    <source>
        <dbReference type="ARBA" id="ARBA00023242"/>
    </source>
</evidence>
<evidence type="ECO:0000256" key="9">
    <source>
        <dbReference type="ARBA" id="ARBA00029821"/>
    </source>
</evidence>
<evidence type="ECO:0000256" key="1">
    <source>
        <dbReference type="ARBA" id="ARBA00004123"/>
    </source>
</evidence>
<comment type="miscellaneous">
    <text evidence="11">In contrast to other lysine histone methyltransferases, it does not contain a SET domain, suggesting the existence of another mechanism for methylation of lysine residues of histones.</text>
</comment>
<dbReference type="SUPFAM" id="SSF53335">
    <property type="entry name" value="S-adenosyl-L-methionine-dependent methyltransferases"/>
    <property type="match status" value="1"/>
</dbReference>
<name>A0A2A6CTR9_PRIPA</name>
<dbReference type="PANTHER" id="PTHR31562:SF2">
    <property type="entry name" value="NUCLEOTIDE-DIPHOSPHO-SUGAR TRANSFERASE"/>
    <property type="match status" value="1"/>
</dbReference>
<evidence type="ECO:0000256" key="2">
    <source>
        <dbReference type="ARBA" id="ARBA00012190"/>
    </source>
</evidence>
<dbReference type="EnsemblMetazoa" id="PPA03459.1">
    <property type="protein sequence ID" value="PPA03459.1"/>
    <property type="gene ID" value="WBGene00093013"/>
</dbReference>
<organism evidence="13 14">
    <name type="scientific">Pristionchus pacificus</name>
    <name type="common">Parasitic nematode worm</name>
    <dbReference type="NCBI Taxonomy" id="54126"/>
    <lineage>
        <taxon>Eukaryota</taxon>
        <taxon>Metazoa</taxon>
        <taxon>Ecdysozoa</taxon>
        <taxon>Nematoda</taxon>
        <taxon>Chromadorea</taxon>
        <taxon>Rhabditida</taxon>
        <taxon>Rhabditina</taxon>
        <taxon>Diplogasteromorpha</taxon>
        <taxon>Diplogasteroidea</taxon>
        <taxon>Neodiplogasteridae</taxon>
        <taxon>Pristionchus</taxon>
    </lineage>
</organism>